<keyword evidence="3" id="KW-1185">Reference proteome</keyword>
<dbReference type="Pfam" id="PF12146">
    <property type="entry name" value="Hydrolase_4"/>
    <property type="match status" value="1"/>
</dbReference>
<reference evidence="2 3" key="1">
    <citation type="submission" date="2019-01" db="EMBL/GenBank/DDBJ databases">
        <authorList>
            <person name="Chen W.-M."/>
        </authorList>
    </citation>
    <scope>NUCLEOTIDE SEQUENCE [LARGE SCALE GENOMIC DNA]</scope>
    <source>
        <strain evidence="2 3">TER-1</strain>
    </source>
</reference>
<dbReference type="InterPro" id="IPR022742">
    <property type="entry name" value="Hydrolase_4"/>
</dbReference>
<evidence type="ECO:0000259" key="1">
    <source>
        <dbReference type="Pfam" id="PF12146"/>
    </source>
</evidence>
<feature type="domain" description="Serine aminopeptidase S33" evidence="1">
    <location>
        <begin position="74"/>
        <end position="181"/>
    </location>
</feature>
<protein>
    <submittedName>
        <fullName evidence="2">Alpha/beta hydrolase</fullName>
    </submittedName>
</protein>
<dbReference type="SUPFAM" id="SSF53474">
    <property type="entry name" value="alpha/beta-Hydrolases"/>
    <property type="match status" value="1"/>
</dbReference>
<dbReference type="InterPro" id="IPR029058">
    <property type="entry name" value="AB_hydrolase_fold"/>
</dbReference>
<dbReference type="AlphaFoldDB" id="A0A437PC74"/>
<sequence>MRRLALGAVLAALLVYATVAGVLWSVQRDLIYPGSRGLVKGSRERPAEVAEIRLGTADGETLRALWRPPAPGCGVVVSFHGNASQPERPAARFVRDPWQRHGWGLLAVAYRGYPGSTGRPSEAGLIADGLAAVAEVERRVPGAPVLLHGHSLGTAVAVAVAAERPHLGLYLEAPFASMTAMARLRFPAIPAFLLRDPWRSDLRIAGVAGPIVIVHGGADPVVPLSQGERLARAAPNGTRFIVVEGDHVSLLGREDGPAEALFRAAMPPGCKAG</sequence>
<name>A0A437PC74_9HYPH</name>
<dbReference type="PANTHER" id="PTHR12277:SF81">
    <property type="entry name" value="PROTEIN ABHD13"/>
    <property type="match status" value="1"/>
</dbReference>
<evidence type="ECO:0000313" key="3">
    <source>
        <dbReference type="Proteomes" id="UP000286997"/>
    </source>
</evidence>
<dbReference type="OrthoDB" id="9798884at2"/>
<accession>A0A437PC74</accession>
<dbReference type="PANTHER" id="PTHR12277">
    <property type="entry name" value="ALPHA/BETA HYDROLASE DOMAIN-CONTAINING PROTEIN"/>
    <property type="match status" value="1"/>
</dbReference>
<keyword evidence="2" id="KW-0378">Hydrolase</keyword>
<organism evidence="2 3">
    <name type="scientific">Methylobacterium oryzihabitans</name>
    <dbReference type="NCBI Taxonomy" id="2499852"/>
    <lineage>
        <taxon>Bacteria</taxon>
        <taxon>Pseudomonadati</taxon>
        <taxon>Pseudomonadota</taxon>
        <taxon>Alphaproteobacteria</taxon>
        <taxon>Hyphomicrobiales</taxon>
        <taxon>Methylobacteriaceae</taxon>
        <taxon>Methylobacterium</taxon>
    </lineage>
</organism>
<dbReference type="Proteomes" id="UP000286997">
    <property type="component" value="Unassembled WGS sequence"/>
</dbReference>
<dbReference type="Gene3D" id="3.40.50.1820">
    <property type="entry name" value="alpha/beta hydrolase"/>
    <property type="match status" value="1"/>
</dbReference>
<dbReference type="EMBL" id="SACP01000005">
    <property type="protein sequence ID" value="RVU19851.1"/>
    <property type="molecule type" value="Genomic_DNA"/>
</dbReference>
<proteinExistence type="predicted"/>
<gene>
    <name evidence="2" type="ORF">EOE48_07215</name>
</gene>
<evidence type="ECO:0000313" key="2">
    <source>
        <dbReference type="EMBL" id="RVU19851.1"/>
    </source>
</evidence>
<comment type="caution">
    <text evidence="2">The sequence shown here is derived from an EMBL/GenBank/DDBJ whole genome shotgun (WGS) entry which is preliminary data.</text>
</comment>
<dbReference type="GO" id="GO:0016787">
    <property type="term" value="F:hydrolase activity"/>
    <property type="evidence" value="ECO:0007669"/>
    <property type="project" value="UniProtKB-KW"/>
</dbReference>